<keyword evidence="7" id="KW-0067">ATP-binding</keyword>
<feature type="domain" description="Histidine kinase" evidence="10">
    <location>
        <begin position="541"/>
        <end position="732"/>
    </location>
</feature>
<feature type="chain" id="PRO_5016910560" description="histidine kinase" evidence="9">
    <location>
        <begin position="21"/>
        <end position="749"/>
    </location>
</feature>
<protein>
    <recommendedName>
        <fullName evidence="2">histidine kinase</fullName>
        <ecNumber evidence="2">2.7.13.3</ecNumber>
    </recommendedName>
</protein>
<keyword evidence="3" id="KW-0597">Phosphoprotein</keyword>
<accession>A0A372NMS2</accession>
<evidence type="ECO:0000256" key="7">
    <source>
        <dbReference type="ARBA" id="ARBA00022840"/>
    </source>
</evidence>
<evidence type="ECO:0000256" key="8">
    <source>
        <dbReference type="SAM" id="Phobius"/>
    </source>
</evidence>
<gene>
    <name evidence="11" type="ORF">D0C36_20850</name>
</gene>
<dbReference type="Gene3D" id="3.30.450.20">
    <property type="entry name" value="PAS domain"/>
    <property type="match status" value="1"/>
</dbReference>
<comment type="catalytic activity">
    <reaction evidence="1">
        <text>ATP + protein L-histidine = ADP + protein N-phospho-L-histidine.</text>
        <dbReference type="EC" id="2.7.13.3"/>
    </reaction>
</comment>
<dbReference type="InterPro" id="IPR005467">
    <property type="entry name" value="His_kinase_dom"/>
</dbReference>
<dbReference type="InterPro" id="IPR036890">
    <property type="entry name" value="HATPase_C_sf"/>
</dbReference>
<dbReference type="PROSITE" id="PS50109">
    <property type="entry name" value="HIS_KIN"/>
    <property type="match status" value="1"/>
</dbReference>
<evidence type="ECO:0000256" key="5">
    <source>
        <dbReference type="ARBA" id="ARBA00022741"/>
    </source>
</evidence>
<keyword evidence="12" id="KW-1185">Reference proteome</keyword>
<dbReference type="InterPro" id="IPR003594">
    <property type="entry name" value="HATPase_dom"/>
</dbReference>
<evidence type="ECO:0000313" key="11">
    <source>
        <dbReference type="EMBL" id="RFZ90249.1"/>
    </source>
</evidence>
<dbReference type="Pfam" id="PF02518">
    <property type="entry name" value="HATPase_c"/>
    <property type="match status" value="1"/>
</dbReference>
<dbReference type="OrthoDB" id="1523170at2"/>
<dbReference type="SUPFAM" id="SSF48452">
    <property type="entry name" value="TPR-like"/>
    <property type="match status" value="2"/>
</dbReference>
<dbReference type="EC" id="2.7.13.3" evidence="2"/>
<proteinExistence type="predicted"/>
<dbReference type="GO" id="GO:0004673">
    <property type="term" value="F:protein histidine kinase activity"/>
    <property type="evidence" value="ECO:0007669"/>
    <property type="project" value="UniProtKB-EC"/>
</dbReference>
<comment type="caution">
    <text evidence="11">The sequence shown here is derived from an EMBL/GenBank/DDBJ whole genome shotgun (WGS) entry which is preliminary data.</text>
</comment>
<evidence type="ECO:0000313" key="12">
    <source>
        <dbReference type="Proteomes" id="UP000264217"/>
    </source>
</evidence>
<keyword evidence="4" id="KW-0808">Transferase</keyword>
<evidence type="ECO:0000256" key="4">
    <source>
        <dbReference type="ARBA" id="ARBA00022679"/>
    </source>
</evidence>
<dbReference type="PANTHER" id="PTHR41523:SF8">
    <property type="entry name" value="ETHYLENE RESPONSE SENSOR PROTEIN"/>
    <property type="match status" value="1"/>
</dbReference>
<keyword evidence="8" id="KW-1133">Transmembrane helix</keyword>
<reference evidence="11 12" key="1">
    <citation type="submission" date="2018-08" db="EMBL/GenBank/DDBJ databases">
        <title>Mucilaginibacter sp. MYSH2.</title>
        <authorList>
            <person name="Seo T."/>
        </authorList>
    </citation>
    <scope>NUCLEOTIDE SEQUENCE [LARGE SCALE GENOMIC DNA]</scope>
    <source>
        <strain evidence="11 12">MYSH2</strain>
    </source>
</reference>
<dbReference type="SUPFAM" id="SSF55874">
    <property type="entry name" value="ATPase domain of HSP90 chaperone/DNA topoisomerase II/histidine kinase"/>
    <property type="match status" value="1"/>
</dbReference>
<evidence type="ECO:0000256" key="1">
    <source>
        <dbReference type="ARBA" id="ARBA00000085"/>
    </source>
</evidence>
<dbReference type="InterPro" id="IPR011495">
    <property type="entry name" value="Sig_transdc_His_kin_sub2_dim/P"/>
</dbReference>
<name>A0A372NMS2_9SPHI</name>
<dbReference type="Gene3D" id="1.25.40.10">
    <property type="entry name" value="Tetratricopeptide repeat domain"/>
    <property type="match status" value="2"/>
</dbReference>
<dbReference type="Gene3D" id="3.30.565.10">
    <property type="entry name" value="Histidine kinase-like ATPase, C-terminal domain"/>
    <property type="match status" value="1"/>
</dbReference>
<keyword evidence="9" id="KW-0732">Signal</keyword>
<dbReference type="AlphaFoldDB" id="A0A372NMS2"/>
<evidence type="ECO:0000256" key="6">
    <source>
        <dbReference type="ARBA" id="ARBA00022777"/>
    </source>
</evidence>
<dbReference type="EMBL" id="QWDC01000004">
    <property type="protein sequence ID" value="RFZ90249.1"/>
    <property type="molecule type" value="Genomic_DNA"/>
</dbReference>
<dbReference type="PANTHER" id="PTHR41523">
    <property type="entry name" value="TWO-COMPONENT SYSTEM SENSOR PROTEIN"/>
    <property type="match status" value="1"/>
</dbReference>
<evidence type="ECO:0000259" key="10">
    <source>
        <dbReference type="PROSITE" id="PS50109"/>
    </source>
</evidence>
<dbReference type="GO" id="GO:0005524">
    <property type="term" value="F:ATP binding"/>
    <property type="evidence" value="ECO:0007669"/>
    <property type="project" value="UniProtKB-KW"/>
</dbReference>
<feature type="signal peptide" evidence="9">
    <location>
        <begin position="1"/>
        <end position="20"/>
    </location>
</feature>
<evidence type="ECO:0000256" key="9">
    <source>
        <dbReference type="SAM" id="SignalP"/>
    </source>
</evidence>
<evidence type="ECO:0000256" key="2">
    <source>
        <dbReference type="ARBA" id="ARBA00012438"/>
    </source>
</evidence>
<keyword evidence="8" id="KW-0812">Transmembrane</keyword>
<feature type="transmembrane region" description="Helical" evidence="8">
    <location>
        <begin position="489"/>
        <end position="508"/>
    </location>
</feature>
<dbReference type="RefSeq" id="WP_117393663.1">
    <property type="nucleotide sequence ID" value="NZ_QWDC01000004.1"/>
</dbReference>
<sequence>MKYKFLITVLFVVASSALRAQEVEETPQQLYNRLRKMPRDTARLSTLLKLAEAYTYMPPQAERMDTIAFILKEAKQLNVKFNVQKFTNHIDILDAQNKYDRDQKLNVESLFLPITERCRKTGDMANECRAWQALGLNAGSEKRSKSYQIDCFQKALALAVKLNDNQNAIDIIRNIAQLNFEQGNNYLAEKEILQIIDPQRKASVNNLMYAYDLLSRVYFSDANYHKAMIYGLKAIEAMRQARDSSYAYEFYSRISAIHKTLNNLPESLEWSWKAYRQVVKTKERPWVIVYAKTNVVKRMLDLNKVKEGLSFLKVKPEEYAKFDLNSKWQYSWQIGNCYQMLKKYQLARESFFEMIRLVTVDSNYFSLNVKGISYQSLGAFYLETKQNHLAKQNLLKALEFFRKDESVVFLKDVYQALFRADSATHNYQQAISFLLKRDKLKDSIFNIEKSKKVQELQVVFDTEQKNKNINELQAKDKLQQLSLKSAGDMRNLLIAGFLMLIIIMMLLYRQTQVSKKNSNLIQGKNQVLERFLKEKEWLLKEVHHRVKNNLHTVICLLESQARFLKDDALKAIETSQNRIFAMSLIHQKLYRSEDVKTIDMAEYIPELIRNLEKSFDLSEQIGFELDIASVSLNAGYAIPLGLIINEAVTNAVKYAFPEGRPGRISILFYWFEEEMVLTIADNGVGLPSHFKHRSVQSLGMDLMNGLCNDIDGEISVDSNIGTRIMVSFNPSGDFDDKVPASSRENDHWS</sequence>
<keyword evidence="5" id="KW-0547">Nucleotide-binding</keyword>
<keyword evidence="6" id="KW-0418">Kinase</keyword>
<dbReference type="Proteomes" id="UP000264217">
    <property type="component" value="Unassembled WGS sequence"/>
</dbReference>
<dbReference type="InterPro" id="IPR011990">
    <property type="entry name" value="TPR-like_helical_dom_sf"/>
</dbReference>
<organism evidence="11 12">
    <name type="scientific">Mucilaginibacter conchicola</name>
    <dbReference type="NCBI Taxonomy" id="2303333"/>
    <lineage>
        <taxon>Bacteria</taxon>
        <taxon>Pseudomonadati</taxon>
        <taxon>Bacteroidota</taxon>
        <taxon>Sphingobacteriia</taxon>
        <taxon>Sphingobacteriales</taxon>
        <taxon>Sphingobacteriaceae</taxon>
        <taxon>Mucilaginibacter</taxon>
    </lineage>
</organism>
<dbReference type="Pfam" id="PF07568">
    <property type="entry name" value="HisKA_2"/>
    <property type="match status" value="1"/>
</dbReference>
<dbReference type="SMART" id="SM00387">
    <property type="entry name" value="HATPase_c"/>
    <property type="match status" value="1"/>
</dbReference>
<keyword evidence="8" id="KW-0472">Membrane</keyword>
<evidence type="ECO:0000256" key="3">
    <source>
        <dbReference type="ARBA" id="ARBA00022553"/>
    </source>
</evidence>